<organism evidence="2 3">
    <name type="scientific">Legionella spiritensis</name>
    <dbReference type="NCBI Taxonomy" id="452"/>
    <lineage>
        <taxon>Bacteria</taxon>
        <taxon>Pseudomonadati</taxon>
        <taxon>Pseudomonadota</taxon>
        <taxon>Gammaproteobacteria</taxon>
        <taxon>Legionellales</taxon>
        <taxon>Legionellaceae</taxon>
        <taxon>Legionella</taxon>
    </lineage>
</organism>
<comment type="caution">
    <text evidence="2">The sequence shown here is derived from an EMBL/GenBank/DDBJ whole genome shotgun (WGS) entry which is preliminary data.</text>
</comment>
<dbReference type="EMBL" id="LNYX01000013">
    <property type="protein sequence ID" value="KTD64257.1"/>
    <property type="molecule type" value="Genomic_DNA"/>
</dbReference>
<protein>
    <recommendedName>
        <fullName evidence="4">Transmembrane protein</fullName>
    </recommendedName>
</protein>
<evidence type="ECO:0000313" key="3">
    <source>
        <dbReference type="Proteomes" id="UP000054877"/>
    </source>
</evidence>
<sequence>MEKKQLLGIIGSVTLFLGVFFPVIGSYTAFNQGKGFGVILIILAINSMILSWAKRYKGLYITSLSSLVLILCMFVYFSTVLNRVRQQLEADLADNPFRSIADYMLQSFKPEFGWIIIITGSLIIFISAALKE</sequence>
<dbReference type="Proteomes" id="UP000054877">
    <property type="component" value="Unassembled WGS sequence"/>
</dbReference>
<keyword evidence="1" id="KW-0472">Membrane</keyword>
<accession>A0A0W0Z592</accession>
<feature type="transmembrane region" description="Helical" evidence="1">
    <location>
        <begin position="59"/>
        <end position="77"/>
    </location>
</feature>
<evidence type="ECO:0000313" key="2">
    <source>
        <dbReference type="EMBL" id="KTD64257.1"/>
    </source>
</evidence>
<name>A0A0W0Z592_LEGSP</name>
<keyword evidence="1" id="KW-0812">Transmembrane</keyword>
<dbReference type="AlphaFoldDB" id="A0A0W0Z592"/>
<evidence type="ECO:0008006" key="4">
    <source>
        <dbReference type="Google" id="ProtNLM"/>
    </source>
</evidence>
<gene>
    <name evidence="2" type="ORF">Lspi_1064</name>
</gene>
<keyword evidence="1" id="KW-1133">Transmembrane helix</keyword>
<evidence type="ECO:0000256" key="1">
    <source>
        <dbReference type="SAM" id="Phobius"/>
    </source>
</evidence>
<reference evidence="2 3" key="1">
    <citation type="submission" date="2015-11" db="EMBL/GenBank/DDBJ databases">
        <title>Genomic analysis of 38 Legionella species identifies large and diverse effector repertoires.</title>
        <authorList>
            <person name="Burstein D."/>
            <person name="Amaro F."/>
            <person name="Zusman T."/>
            <person name="Lifshitz Z."/>
            <person name="Cohen O."/>
            <person name="Gilbert J.A."/>
            <person name="Pupko T."/>
            <person name="Shuman H.A."/>
            <person name="Segal G."/>
        </authorList>
    </citation>
    <scope>NUCLEOTIDE SEQUENCE [LARGE SCALE GENOMIC DNA]</scope>
    <source>
        <strain evidence="2 3">Mt.St.Helens-9</strain>
    </source>
</reference>
<feature type="transmembrane region" description="Helical" evidence="1">
    <location>
        <begin position="7"/>
        <end position="29"/>
    </location>
</feature>
<proteinExistence type="predicted"/>
<dbReference type="PATRIC" id="fig|452.5.peg.1167"/>
<dbReference type="RefSeq" id="WP_058483013.1">
    <property type="nucleotide sequence ID" value="NZ_CAAAII010000019.1"/>
</dbReference>
<feature type="transmembrane region" description="Helical" evidence="1">
    <location>
        <begin position="35"/>
        <end position="52"/>
    </location>
</feature>
<feature type="transmembrane region" description="Helical" evidence="1">
    <location>
        <begin position="112"/>
        <end position="130"/>
    </location>
</feature>
<keyword evidence="3" id="KW-1185">Reference proteome</keyword>
<dbReference type="OrthoDB" id="799709at2"/>